<feature type="region of interest" description="Disordered" evidence="1">
    <location>
        <begin position="534"/>
        <end position="564"/>
    </location>
</feature>
<feature type="region of interest" description="Disordered" evidence="1">
    <location>
        <begin position="377"/>
        <end position="414"/>
    </location>
</feature>
<feature type="region of interest" description="Disordered" evidence="1">
    <location>
        <begin position="13"/>
        <end position="42"/>
    </location>
</feature>
<protein>
    <submittedName>
        <fullName evidence="2">Uncharacterized protein</fullName>
    </submittedName>
</protein>
<feature type="compositionally biased region" description="Basic residues" evidence="1">
    <location>
        <begin position="586"/>
        <end position="597"/>
    </location>
</feature>
<organism evidence="2 3">
    <name type="scientific">Mycena chlorophos</name>
    <name type="common">Agaric fungus</name>
    <name type="synonym">Agaricus chlorophos</name>
    <dbReference type="NCBI Taxonomy" id="658473"/>
    <lineage>
        <taxon>Eukaryota</taxon>
        <taxon>Fungi</taxon>
        <taxon>Dikarya</taxon>
        <taxon>Basidiomycota</taxon>
        <taxon>Agaricomycotina</taxon>
        <taxon>Agaricomycetes</taxon>
        <taxon>Agaricomycetidae</taxon>
        <taxon>Agaricales</taxon>
        <taxon>Marasmiineae</taxon>
        <taxon>Mycenaceae</taxon>
        <taxon>Mycena</taxon>
    </lineage>
</organism>
<feature type="compositionally biased region" description="Low complexity" evidence="1">
    <location>
        <begin position="203"/>
        <end position="212"/>
    </location>
</feature>
<evidence type="ECO:0000256" key="1">
    <source>
        <dbReference type="SAM" id="MobiDB-lite"/>
    </source>
</evidence>
<feature type="region of interest" description="Disordered" evidence="1">
    <location>
        <begin position="192"/>
        <end position="212"/>
    </location>
</feature>
<feature type="region of interest" description="Disordered" evidence="1">
    <location>
        <begin position="582"/>
        <end position="606"/>
    </location>
</feature>
<gene>
    <name evidence="2" type="ORF">MCHLO_01849</name>
</gene>
<dbReference type="Proteomes" id="UP000815677">
    <property type="component" value="Unassembled WGS sequence"/>
</dbReference>
<sequence length="821" mass="89944">MLLAVDIQPHRSPTRRHMHNYSLPSPSALVPTARSPTRCQSSPTLTDFREAIYIPETRLTHSRTAVAVASTSRTPSLRTAVSNPSLLGWRADESRLAKESPRLSPTQTRSASAMASPYYSKYYTPSPTPPARAITFTKKLKSRTPILKRLSTLSLRALPIPLPTPPEEGSETAWTIDPFAAPSTATRRMPLEPVPQSKWSPASSTSSLVVEETTPTKKLKNLLGRLSIHKTQPSVLKDSSASRRSSVTTFVAVDSEPSLESAEGITTISKPAARQPIELRRPSNEGISLRKNREHRSVLEKARPRHNIERVANELANAHGQVTAANENSTLGRSVKERSHPQTVFKTQFPSSAGQTTQSSLASPCFVTSQIQTATAPSRCTHSPLPGSPPNATPCAPSISGQPPAIPPRSKLRPPPVKILPLSRSYTTSSFSNSPGPGAQCFEAPLEEALIKSGFTSCSPPISPLPTPPMLSPTTTSPIHSPATINFPATPEPRLDLPICKEVDAKMNAKSAAIAREEAYLRRLVTCGRGSIPEFFSQEEPRPPPSRLSYHTSRERDEDDSETDDEAVEFYAMYSTHFRPRTPSFTRRRVPSLRRKNSRSERRSLATSMVSIYSQASAALSPEDLMDLPPVPALPWSLRRDPDHAETRPPTPPLQPTVARTPPRASPLSSPPASPDLFTDEWRGLLLSRNIRQKQPSRHSTNASVTSVVDISVSGCLPTHEPDTVVPALRRDTFLPWRQQTFIRPMRTASERQTKSMLSRMTGLKNRLQVFSLSFRSSTSPVAASSMRSSKAAPWLSPADAARLQSNVIHITRSSFALHSS</sequence>
<proteinExistence type="predicted"/>
<name>A0ABQ0KZ84_MYCCL</name>
<feature type="compositionally biased region" description="Basic and acidic residues" evidence="1">
    <location>
        <begin position="638"/>
        <end position="647"/>
    </location>
</feature>
<dbReference type="EMBL" id="DF839580">
    <property type="protein sequence ID" value="GAT44209.1"/>
    <property type="molecule type" value="Genomic_DNA"/>
</dbReference>
<feature type="region of interest" description="Disordered" evidence="1">
    <location>
        <begin position="636"/>
        <end position="676"/>
    </location>
</feature>
<keyword evidence="3" id="KW-1185">Reference proteome</keyword>
<evidence type="ECO:0000313" key="2">
    <source>
        <dbReference type="EMBL" id="GAT44209.1"/>
    </source>
</evidence>
<reference evidence="2" key="1">
    <citation type="submission" date="2014-09" db="EMBL/GenBank/DDBJ databases">
        <title>Genome sequence of the luminous mushroom Mycena chlorophos for searching fungal bioluminescence genes.</title>
        <authorList>
            <person name="Tanaka Y."/>
            <person name="Kasuga D."/>
            <person name="Oba Y."/>
            <person name="Hase S."/>
            <person name="Sato K."/>
            <person name="Oba Y."/>
            <person name="Sakakibara Y."/>
        </authorList>
    </citation>
    <scope>NUCLEOTIDE SEQUENCE</scope>
</reference>
<accession>A0ABQ0KZ84</accession>
<evidence type="ECO:0000313" key="3">
    <source>
        <dbReference type="Proteomes" id="UP000815677"/>
    </source>
</evidence>